<dbReference type="NCBIfam" id="TIGR03804">
    <property type="entry name" value="para_beta_helix"/>
    <property type="match status" value="2"/>
</dbReference>
<dbReference type="InterPro" id="IPR041498">
    <property type="entry name" value="Big_6"/>
</dbReference>
<sequence length="750" mass="79325">MKRRINRRNGVGILMAAVVAAGSLQVPALAQVEAAESVPVVETTTLEDGNLGAASSQGAQLNFSNIGATYNVKDYGASTSLDDNYPAFQAALDAANKYQKKHPGSQCKVVIPKGTYRIKGESSHGLIVYSNTWIYAEGATIKRRSDYNWHLMQTDMGGKGYNVTRNVKIEGGIWDGQGAETKNTNSVFRFAHASNMAFINCTVQNSFNAHIIELGGVKGFTAQGCTVRKYSQNDSSLKKEAIQLDICNNKSIMPGTTSDDALCSDVLIENNTFTDLYRAVGSHSAVVGLYYDNVVIRNNVFSNIKGKAINTYNYTNCIISGNTFTNCCEAIDFRAMSMNKQYNGSFYAPANGSTPKAGGLKANLLISKNKITTDTASGHEAPDAAIRVFGAKVDSAYYANGKLAIPKGNYYVEGVRIENNTISGKANGISLGDVRGATLSNNTITGCKRSGVQIADGSKVTISGGKIQKNTRNGVLVEKNSEAYFKGGRIEKNSVNGINVTKSKISVSNKCIIAQNKSHGISLTDKSKGCKISSAEIKNNSGNGIAMNKGSVLTMTGGTVSSNKKNGISVTASNLTAKKITVNNNKENGIGFSSSSKGTVNSSKITKNKKSGITANSGNLNISSNTIENNKKYGISLAGSAKASSLTKNTLSNEGKNEIVVSGGAKAPVKTTVSTKLNAVTSNMKQVTGSAHPKSKLTVKAGSKKIGTGVAQNSGSYVIKIKKQKKGTTIGVYSTDAKKNIYQRTVKVGK</sequence>
<protein>
    <submittedName>
        <fullName evidence="7">Right-handed parallel beta-helix repeat-containing protein</fullName>
    </submittedName>
</protein>
<accession>A0ABV1HF99</accession>
<feature type="chain" id="PRO_5045217935" evidence="4">
    <location>
        <begin position="31"/>
        <end position="750"/>
    </location>
</feature>
<evidence type="ECO:0000259" key="6">
    <source>
        <dbReference type="Pfam" id="PF17936"/>
    </source>
</evidence>
<organism evidence="7 8">
    <name type="scientific">Maccoyibacter intestinihominis</name>
    <dbReference type="NCBI Taxonomy" id="3133499"/>
    <lineage>
        <taxon>Bacteria</taxon>
        <taxon>Bacillati</taxon>
        <taxon>Bacillota</taxon>
        <taxon>Clostridia</taxon>
        <taxon>Lachnospirales</taxon>
        <taxon>Lachnospiraceae</taxon>
        <taxon>Maccoyibacter</taxon>
    </lineage>
</organism>
<keyword evidence="4" id="KW-0732">Signal</keyword>
<dbReference type="PANTHER" id="PTHR22990">
    <property type="entry name" value="F-BOX ONLY PROTEIN"/>
    <property type="match status" value="1"/>
</dbReference>
<dbReference type="InterPro" id="IPR006626">
    <property type="entry name" value="PbH1"/>
</dbReference>
<reference evidence="7 8" key="1">
    <citation type="submission" date="2024-03" db="EMBL/GenBank/DDBJ databases">
        <title>Human intestinal bacterial collection.</title>
        <authorList>
            <person name="Pauvert C."/>
            <person name="Hitch T.C.A."/>
            <person name="Clavel T."/>
        </authorList>
    </citation>
    <scope>NUCLEOTIDE SEQUENCE [LARGE SCALE GENOMIC DNA]</scope>
    <source>
        <strain evidence="7 8">CLA-AA-H185</strain>
    </source>
</reference>
<feature type="signal peptide" evidence="4">
    <location>
        <begin position="1"/>
        <end position="30"/>
    </location>
</feature>
<dbReference type="InterPro" id="IPR022441">
    <property type="entry name" value="Para_beta_helix_rpt-2"/>
</dbReference>
<evidence type="ECO:0000313" key="7">
    <source>
        <dbReference type="EMBL" id="MEQ2558379.1"/>
    </source>
</evidence>
<evidence type="ECO:0000256" key="4">
    <source>
        <dbReference type="SAM" id="SignalP"/>
    </source>
</evidence>
<gene>
    <name evidence="7" type="ORF">WMO43_10950</name>
</gene>
<dbReference type="EMBL" id="JBBMEX010000011">
    <property type="protein sequence ID" value="MEQ2558379.1"/>
    <property type="molecule type" value="Genomic_DNA"/>
</dbReference>
<dbReference type="InterPro" id="IPR039448">
    <property type="entry name" value="Beta_helix"/>
</dbReference>
<dbReference type="Pfam" id="PF13229">
    <property type="entry name" value="Beta_helix"/>
    <property type="match status" value="1"/>
</dbReference>
<feature type="domain" description="Bacterial Ig" evidence="6">
    <location>
        <begin position="676"/>
        <end position="740"/>
    </location>
</feature>
<dbReference type="InterPro" id="IPR051550">
    <property type="entry name" value="SCF-Subunits/Alg-Epimerases"/>
</dbReference>
<dbReference type="Gene3D" id="2.160.20.10">
    <property type="entry name" value="Single-stranded right-handed beta-helix, Pectin lyase-like"/>
    <property type="match status" value="2"/>
</dbReference>
<dbReference type="SUPFAM" id="SSF51126">
    <property type="entry name" value="Pectin lyase-like"/>
    <property type="match status" value="2"/>
</dbReference>
<evidence type="ECO:0000313" key="8">
    <source>
        <dbReference type="Proteomes" id="UP001454489"/>
    </source>
</evidence>
<evidence type="ECO:0000256" key="1">
    <source>
        <dbReference type="ARBA" id="ARBA00004906"/>
    </source>
</evidence>
<dbReference type="InterPro" id="IPR011050">
    <property type="entry name" value="Pectin_lyase_fold/virulence"/>
</dbReference>
<proteinExistence type="predicted"/>
<dbReference type="SMART" id="SM00710">
    <property type="entry name" value="PbH1"/>
    <property type="match status" value="13"/>
</dbReference>
<evidence type="ECO:0000259" key="5">
    <source>
        <dbReference type="Pfam" id="PF13229"/>
    </source>
</evidence>
<keyword evidence="2" id="KW-0677">Repeat</keyword>
<evidence type="ECO:0000256" key="2">
    <source>
        <dbReference type="ARBA" id="ARBA00022737"/>
    </source>
</evidence>
<keyword evidence="3" id="KW-0833">Ubl conjugation pathway</keyword>
<dbReference type="Proteomes" id="UP001454489">
    <property type="component" value="Unassembled WGS sequence"/>
</dbReference>
<dbReference type="Gene3D" id="2.60.40.10">
    <property type="entry name" value="Immunoglobulins"/>
    <property type="match status" value="1"/>
</dbReference>
<dbReference type="InterPro" id="IPR013783">
    <property type="entry name" value="Ig-like_fold"/>
</dbReference>
<comment type="caution">
    <text evidence="7">The sequence shown here is derived from an EMBL/GenBank/DDBJ whole genome shotgun (WGS) entry which is preliminary data.</text>
</comment>
<comment type="pathway">
    <text evidence="1">Protein modification; protein ubiquitination.</text>
</comment>
<name>A0ABV1HF99_9FIRM</name>
<dbReference type="InterPro" id="IPR012334">
    <property type="entry name" value="Pectin_lyas_fold"/>
</dbReference>
<dbReference type="RefSeq" id="WP_353531200.1">
    <property type="nucleotide sequence ID" value="NZ_JBBMEX010000011.1"/>
</dbReference>
<feature type="domain" description="Right handed beta helix" evidence="5">
    <location>
        <begin position="414"/>
        <end position="554"/>
    </location>
</feature>
<keyword evidence="8" id="KW-1185">Reference proteome</keyword>
<evidence type="ECO:0000256" key="3">
    <source>
        <dbReference type="ARBA" id="ARBA00022786"/>
    </source>
</evidence>
<dbReference type="PANTHER" id="PTHR22990:SF15">
    <property type="entry name" value="F-BOX ONLY PROTEIN 10"/>
    <property type="match status" value="1"/>
</dbReference>
<dbReference type="Pfam" id="PF17936">
    <property type="entry name" value="Big_6"/>
    <property type="match status" value="1"/>
</dbReference>